<sequence length="377" mass="39520">MVLDSYAIKRGKRLRRGYTTGTCAAAAAQAAVEMLLTGAAVHAVSLTTPDGTRLILEPEAIRTEPDSVSCAVRKDAGDDPDITDGLLIFASVKKTPSGITICGGEGVGVVTKAGLACAVGEAAINPVPRRMIREGAAQIAARCGYGGGLQITIAIPGGAAVAKKTFNPRLGIEGGLSILGTTGIVDPMSEKALVDTIRTEMNARRAAGERHCLAFFGNYGVDFSRHELGLDVTGRITCSNYVGELLDYAVYCGFADVLLIGHLGKVIKLAQGIMNTHSRYGDGRMTFLALAAVFAGADAQTAREIYAALTTDEAVRILRVHGLLPAVMAQAMEKIEQYLSARVQGEIPVAAIAFSNEYGVLGKTVGADALLACHRRR</sequence>
<dbReference type="eggNOG" id="COG1903">
    <property type="taxonomic scope" value="Bacteria"/>
</dbReference>
<keyword evidence="2 5" id="KW-0489">Methyltransferase</keyword>
<dbReference type="AlphaFoldDB" id="U7US37"/>
<keyword evidence="4 5" id="KW-0949">S-adenosyl-L-methionine</keyword>
<evidence type="ECO:0000256" key="2">
    <source>
        <dbReference type="ARBA" id="ARBA00022603"/>
    </source>
</evidence>
<comment type="caution">
    <text evidence="6">The sequence shown here is derived from an EMBL/GenBank/DDBJ whole genome shotgun (WGS) entry which is preliminary data.</text>
</comment>
<dbReference type="InterPro" id="IPR002748">
    <property type="entry name" value="CbiD"/>
</dbReference>
<evidence type="ECO:0000313" key="7">
    <source>
        <dbReference type="Proteomes" id="UP000017090"/>
    </source>
</evidence>
<dbReference type="HAMAP" id="MF_00787">
    <property type="entry name" value="CbiD"/>
    <property type="match status" value="1"/>
</dbReference>
<evidence type="ECO:0000256" key="3">
    <source>
        <dbReference type="ARBA" id="ARBA00022679"/>
    </source>
</evidence>
<comment type="function">
    <text evidence="5">Catalyzes the methylation of C-1 in cobalt-precorrin-5B to form cobalt-precorrin-6A.</text>
</comment>
<comment type="catalytic activity">
    <reaction evidence="5">
        <text>Co-precorrin-5B + S-adenosyl-L-methionine = Co-precorrin-6A + S-adenosyl-L-homocysteine</text>
        <dbReference type="Rhea" id="RHEA:26285"/>
        <dbReference type="ChEBI" id="CHEBI:57856"/>
        <dbReference type="ChEBI" id="CHEBI:59789"/>
        <dbReference type="ChEBI" id="CHEBI:60063"/>
        <dbReference type="ChEBI" id="CHEBI:60064"/>
        <dbReference type="EC" id="2.1.1.195"/>
    </reaction>
</comment>
<comment type="pathway">
    <text evidence="5">Cofactor biosynthesis; adenosylcobalamin biosynthesis; cob(II)yrinate a,c-diamide from sirohydrochlorin (anaerobic route): step 6/10.</text>
</comment>
<dbReference type="GO" id="GO:0043780">
    <property type="term" value="F:cobalt-precorrin-5B C1-methyltransferase activity"/>
    <property type="evidence" value="ECO:0007669"/>
    <property type="project" value="RHEA"/>
</dbReference>
<proteinExistence type="inferred from homology"/>
<dbReference type="PANTHER" id="PTHR35863:SF1">
    <property type="entry name" value="COBALT-PRECORRIN-5B C(1)-METHYLTRANSFERASE"/>
    <property type="match status" value="1"/>
</dbReference>
<dbReference type="NCBIfam" id="TIGR00312">
    <property type="entry name" value="cbiD"/>
    <property type="match status" value="1"/>
</dbReference>
<keyword evidence="3 5" id="KW-0808">Transferase</keyword>
<dbReference type="PANTHER" id="PTHR35863">
    <property type="entry name" value="COBALT-PRECORRIN-5B C(1)-METHYLTRANSFERASE"/>
    <property type="match status" value="1"/>
</dbReference>
<dbReference type="Gene3D" id="3.30.2110.10">
    <property type="entry name" value="CbiD-like"/>
    <property type="match status" value="1"/>
</dbReference>
<comment type="similarity">
    <text evidence="5">Belongs to the CbiD family.</text>
</comment>
<dbReference type="SUPFAM" id="SSF111342">
    <property type="entry name" value="CbiD-like"/>
    <property type="match status" value="1"/>
</dbReference>
<protein>
    <recommendedName>
        <fullName evidence="5">Cobalt-precorrin-5B C(1)-methyltransferase</fullName>
        <ecNumber evidence="5">2.1.1.195</ecNumber>
    </recommendedName>
    <alternativeName>
        <fullName evidence="5">Cobalt-precorrin-6A synthase</fullName>
    </alternativeName>
</protein>
<dbReference type="GO" id="GO:0032259">
    <property type="term" value="P:methylation"/>
    <property type="evidence" value="ECO:0007669"/>
    <property type="project" value="UniProtKB-KW"/>
</dbReference>
<dbReference type="UniPathway" id="UPA00148">
    <property type="reaction ID" value="UER00227"/>
</dbReference>
<dbReference type="InterPro" id="IPR036074">
    <property type="entry name" value="CbiD_sf"/>
</dbReference>
<evidence type="ECO:0000256" key="1">
    <source>
        <dbReference type="ARBA" id="ARBA00022573"/>
    </source>
</evidence>
<evidence type="ECO:0000313" key="6">
    <source>
        <dbReference type="EMBL" id="ERT61699.1"/>
    </source>
</evidence>
<dbReference type="GO" id="GO:0019251">
    <property type="term" value="P:anaerobic cobalamin biosynthetic process"/>
    <property type="evidence" value="ECO:0007669"/>
    <property type="project" value="UniProtKB-UniRule"/>
</dbReference>
<dbReference type="PIRSF" id="PIRSF026782">
    <property type="entry name" value="CbiD"/>
    <property type="match status" value="1"/>
</dbReference>
<accession>U7US37</accession>
<dbReference type="STRING" id="1111454.HMPREF1250_2130"/>
<dbReference type="Proteomes" id="UP000017090">
    <property type="component" value="Unassembled WGS sequence"/>
</dbReference>
<evidence type="ECO:0000256" key="5">
    <source>
        <dbReference type="HAMAP-Rule" id="MF_00787"/>
    </source>
</evidence>
<dbReference type="EC" id="2.1.1.195" evidence="5"/>
<keyword evidence="1 5" id="KW-0169">Cobalamin biosynthesis</keyword>
<organism evidence="6 7">
    <name type="scientific">Megasphaera vaginalis</name>
    <name type="common">ex Srinivasan et al. 2021</name>
    <dbReference type="NCBI Taxonomy" id="1111454"/>
    <lineage>
        <taxon>Bacteria</taxon>
        <taxon>Bacillati</taxon>
        <taxon>Bacillota</taxon>
        <taxon>Negativicutes</taxon>
        <taxon>Veillonellales</taxon>
        <taxon>Veillonellaceae</taxon>
        <taxon>Megasphaera</taxon>
    </lineage>
</organism>
<dbReference type="Pfam" id="PF01888">
    <property type="entry name" value="CbiD"/>
    <property type="match status" value="1"/>
</dbReference>
<name>U7US37_9FIRM</name>
<evidence type="ECO:0000256" key="4">
    <source>
        <dbReference type="ARBA" id="ARBA00022691"/>
    </source>
</evidence>
<dbReference type="EMBL" id="AWXA01000008">
    <property type="protein sequence ID" value="ERT61699.1"/>
    <property type="molecule type" value="Genomic_DNA"/>
</dbReference>
<keyword evidence="7" id="KW-1185">Reference proteome</keyword>
<gene>
    <name evidence="5 6" type="primary">cbiD</name>
    <name evidence="6" type="ORF">HMPREF1250_2130</name>
</gene>
<reference evidence="6 7" key="1">
    <citation type="submission" date="2013-09" db="EMBL/GenBank/DDBJ databases">
        <authorList>
            <person name="Durkin A.S."/>
            <person name="Haft D.R."/>
            <person name="McCorrison J."/>
            <person name="Torralba M."/>
            <person name="Gillis M."/>
            <person name="Haft D.H."/>
            <person name="Methe B."/>
            <person name="Sutton G."/>
            <person name="Nelson K.E."/>
        </authorList>
    </citation>
    <scope>NUCLEOTIDE SEQUENCE [LARGE SCALE GENOMIC DNA]</scope>
    <source>
        <strain evidence="6 7">BV3C16-1</strain>
    </source>
</reference>
<dbReference type="PATRIC" id="fig|1111454.3.peg.464"/>
<dbReference type="RefSeq" id="WP_023052989.1">
    <property type="nucleotide sequence ID" value="NZ_AWXA01000008.1"/>
</dbReference>